<evidence type="ECO:0000313" key="1">
    <source>
        <dbReference type="EMBL" id="RVW43696.1"/>
    </source>
</evidence>
<comment type="caution">
    <text evidence="1">The sequence shown here is derived from an EMBL/GenBank/DDBJ whole genome shotgun (WGS) entry which is preliminary data.</text>
</comment>
<evidence type="ECO:0000313" key="2">
    <source>
        <dbReference type="Proteomes" id="UP000288805"/>
    </source>
</evidence>
<dbReference type="EMBL" id="QGNW01001369">
    <property type="protein sequence ID" value="RVW43696.1"/>
    <property type="molecule type" value="Genomic_DNA"/>
</dbReference>
<dbReference type="Proteomes" id="UP000288805">
    <property type="component" value="Unassembled WGS sequence"/>
</dbReference>
<name>A0A438E7F3_VITVI</name>
<accession>A0A438E7F3</accession>
<gene>
    <name evidence="1" type="ORF">CK203_080509</name>
</gene>
<protein>
    <submittedName>
        <fullName evidence="1">Uncharacterized protein</fullName>
    </submittedName>
</protein>
<sequence>MVMRRLGFQRPYGQPWRQCVMKVTADIRVSDSEEDMYKRPGLLSLSFLAVSSSQILDANQVSNYDSLMFVLSNLFQKSVGDGFI</sequence>
<dbReference type="AlphaFoldDB" id="A0A438E7F3"/>
<organism evidence="1 2">
    <name type="scientific">Vitis vinifera</name>
    <name type="common">Grape</name>
    <dbReference type="NCBI Taxonomy" id="29760"/>
    <lineage>
        <taxon>Eukaryota</taxon>
        <taxon>Viridiplantae</taxon>
        <taxon>Streptophyta</taxon>
        <taxon>Embryophyta</taxon>
        <taxon>Tracheophyta</taxon>
        <taxon>Spermatophyta</taxon>
        <taxon>Magnoliopsida</taxon>
        <taxon>eudicotyledons</taxon>
        <taxon>Gunneridae</taxon>
        <taxon>Pentapetalae</taxon>
        <taxon>rosids</taxon>
        <taxon>Vitales</taxon>
        <taxon>Vitaceae</taxon>
        <taxon>Viteae</taxon>
        <taxon>Vitis</taxon>
    </lineage>
</organism>
<proteinExistence type="predicted"/>
<reference evidence="1 2" key="1">
    <citation type="journal article" date="2018" name="PLoS Genet.">
        <title>Population sequencing reveals clonal diversity and ancestral inbreeding in the grapevine cultivar Chardonnay.</title>
        <authorList>
            <person name="Roach M.J."/>
            <person name="Johnson D.L."/>
            <person name="Bohlmann J."/>
            <person name="van Vuuren H.J."/>
            <person name="Jones S.J."/>
            <person name="Pretorius I.S."/>
            <person name="Schmidt S.A."/>
            <person name="Borneman A.R."/>
        </authorList>
    </citation>
    <scope>NUCLEOTIDE SEQUENCE [LARGE SCALE GENOMIC DNA]</scope>
    <source>
        <strain evidence="2">cv. Chardonnay</strain>
        <tissue evidence="1">Leaf</tissue>
    </source>
</reference>